<dbReference type="InterPro" id="IPR011123">
    <property type="entry name" value="Y_Y_Y"/>
</dbReference>
<dbReference type="InterPro" id="IPR013783">
    <property type="entry name" value="Ig-like_fold"/>
</dbReference>
<dbReference type="CDD" id="cd01949">
    <property type="entry name" value="GGDEF"/>
    <property type="match status" value="1"/>
</dbReference>
<feature type="transmembrane region" description="Helical" evidence="3">
    <location>
        <begin position="816"/>
        <end position="834"/>
    </location>
</feature>
<dbReference type="SMART" id="SM00267">
    <property type="entry name" value="GGDEF"/>
    <property type="match status" value="1"/>
</dbReference>
<proteinExistence type="predicted"/>
<comment type="caution">
    <text evidence="5">The sequence shown here is derived from an EMBL/GenBank/DDBJ whole genome shotgun (WGS) entry which is preliminary data.</text>
</comment>
<evidence type="ECO:0000256" key="3">
    <source>
        <dbReference type="SAM" id="Phobius"/>
    </source>
</evidence>
<keyword evidence="3" id="KW-1133">Transmembrane helix</keyword>
<feature type="domain" description="GGDEF" evidence="4">
    <location>
        <begin position="917"/>
        <end position="1056"/>
    </location>
</feature>
<keyword evidence="1" id="KW-0597">Phosphoprotein</keyword>
<dbReference type="PROSITE" id="PS50887">
    <property type="entry name" value="GGDEF"/>
    <property type="match status" value="1"/>
</dbReference>
<accession>A0ABV9LZD6</accession>
<dbReference type="Gene3D" id="2.60.40.10">
    <property type="entry name" value="Immunoglobulins"/>
    <property type="match status" value="1"/>
</dbReference>
<dbReference type="Pfam" id="PF07494">
    <property type="entry name" value="Reg_prop"/>
    <property type="match status" value="7"/>
</dbReference>
<protein>
    <submittedName>
        <fullName evidence="5">Two-component regulator propeller domain-containing protein</fullName>
    </submittedName>
</protein>
<evidence type="ECO:0000256" key="1">
    <source>
        <dbReference type="ARBA" id="ARBA00022553"/>
    </source>
</evidence>
<reference evidence="6" key="1">
    <citation type="journal article" date="2019" name="Int. J. Syst. Evol. Microbiol.">
        <title>The Global Catalogue of Microorganisms (GCM) 10K type strain sequencing project: providing services to taxonomists for standard genome sequencing and annotation.</title>
        <authorList>
            <consortium name="The Broad Institute Genomics Platform"/>
            <consortium name="The Broad Institute Genome Sequencing Center for Infectious Disease"/>
            <person name="Wu L."/>
            <person name="Ma J."/>
        </authorList>
    </citation>
    <scope>NUCLEOTIDE SEQUENCE [LARGE SCALE GENOMIC DNA]</scope>
    <source>
        <strain evidence="6">KACC 12507</strain>
    </source>
</reference>
<dbReference type="PANTHER" id="PTHR43547:SF2">
    <property type="entry name" value="HYBRID SIGNAL TRANSDUCTION HISTIDINE KINASE C"/>
    <property type="match status" value="1"/>
</dbReference>
<dbReference type="Proteomes" id="UP001595897">
    <property type="component" value="Unassembled WGS sequence"/>
</dbReference>
<dbReference type="EMBL" id="JBHSGU010000005">
    <property type="protein sequence ID" value="MFC4701005.1"/>
    <property type="molecule type" value="Genomic_DNA"/>
</dbReference>
<evidence type="ECO:0000256" key="2">
    <source>
        <dbReference type="SAM" id="Coils"/>
    </source>
</evidence>
<dbReference type="SUPFAM" id="SSF63829">
    <property type="entry name" value="Calcium-dependent phosphotriesterase"/>
    <property type="match status" value="3"/>
</dbReference>
<dbReference type="InterPro" id="IPR000160">
    <property type="entry name" value="GGDEF_dom"/>
</dbReference>
<keyword evidence="6" id="KW-1185">Reference proteome</keyword>
<evidence type="ECO:0000313" key="6">
    <source>
        <dbReference type="Proteomes" id="UP001595897"/>
    </source>
</evidence>
<dbReference type="NCBIfam" id="TIGR00254">
    <property type="entry name" value="GGDEF"/>
    <property type="match status" value="1"/>
</dbReference>
<evidence type="ECO:0000259" key="4">
    <source>
        <dbReference type="PROSITE" id="PS50887"/>
    </source>
</evidence>
<feature type="coiled-coil region" evidence="2">
    <location>
        <begin position="834"/>
        <end position="868"/>
    </location>
</feature>
<dbReference type="InterPro" id="IPR015943">
    <property type="entry name" value="WD40/YVTN_repeat-like_dom_sf"/>
</dbReference>
<dbReference type="RefSeq" id="WP_382409062.1">
    <property type="nucleotide sequence ID" value="NZ_JBHSGU010000005.1"/>
</dbReference>
<keyword evidence="2" id="KW-0175">Coiled coil</keyword>
<sequence length="1089" mass="122292">MLIVKHVFSAKRMHLLIKLACSLICALLLCKFSYASIENVRFERFYVEQGLSQQSVTAIYQDSKGYMWFGTQEGLNRYDGRKFTSFTQSFDDPNAIINSFISSITEDAQGHIWVGSRGGVSRFNPVTSTFVNFTSDGSDTSINDSVVRKVWRDHQGTIWVTTRKGINKYLPSVERFKPFNLTGSDGKDADIFAIAEDITGGLWLASDRNGVYRFDPSNETFTHVIKEFTANGVTKKDNIRALYIDSQQQLWIGTAGLGAHVLDLTKPRAKNLNSLLTEFVPLRGLSIRDIYQDNLGVLWFGTDQGLHYADKSGNTGVFNHQKEEVFSLSDTTVLSIMKDNSDVLWIGTFKGLNKWNTATTQFDHYYVNSDKQKSLTGNNITALAQISEQSVWIASLSGLDILDLSTGNITPLALPQKNDIPKSRNRVMSIAGTSSDTVYLGTRGAGLYSYNLETKTFKNYTVDRASDNPYEGLQVNGITAIYPENEKTVWIATYGGGLSKLDVPSDTIKTYRFDSDDIYSLSSDRVMSITQARDGRLWLGSWDGGLSIFNPQTESAFRIRVDRDDKTGLSSNLVWSVLEDKDGNFWIGTQGGGIHLLRKSDLDKADIKFTRLTRANGMTSNAVFGALQDENGYVWASSNKGLSKIDPNTLEMTTFTYAQGLQSDEFNSGSYLKLHDGKMLFGGPNGVSAFYPKDITLNANKPKTVISTFQRLDKYSDINAVVNEENNIVVDYSDYLIGFEFAALHYVAPEKNLYRYRLQGFEDEWVDVKDVPRATYTNLPAGEYRFEVISANSDGVWNMEPAYVDLRVTPAPWASMYAYAVYTLLAITVILLVYRSYKNKLEAETRYRQSLEKEVSKRTLELSELNNKLLEASITDQLTGLFNRRYLTDIIEKKSSKIYRQFTKALERKQADSELGPRLLFLMFDLDGFKPINDNYGHDAGDKMIQQVANLLKNVCRINDIVIRWGGDEFLVIGEVSSRQEILDLAENIRASIEQEGFDIGLSQRMHLSSSIGFAAYPFSHHSPDSLSWEQAHMLADIALYRSKDAGRNAWTGILPQPESVPFTVMNTLVSNIESAIENGHVQVVSNKK</sequence>
<name>A0ABV9LZD6_9ALTE</name>
<dbReference type="PANTHER" id="PTHR43547">
    <property type="entry name" value="TWO-COMPONENT HISTIDINE KINASE"/>
    <property type="match status" value="1"/>
</dbReference>
<dbReference type="InterPro" id="IPR011110">
    <property type="entry name" value="Reg_prop"/>
</dbReference>
<dbReference type="InterPro" id="IPR029787">
    <property type="entry name" value="Nucleotide_cyclase"/>
</dbReference>
<dbReference type="Pfam" id="PF00990">
    <property type="entry name" value="GGDEF"/>
    <property type="match status" value="1"/>
</dbReference>
<dbReference type="InterPro" id="IPR043128">
    <property type="entry name" value="Rev_trsase/Diguanyl_cyclase"/>
</dbReference>
<dbReference type="SUPFAM" id="SSF55073">
    <property type="entry name" value="Nucleotide cyclase"/>
    <property type="match status" value="1"/>
</dbReference>
<organism evidence="5 6">
    <name type="scientific">Glaciecola siphonariae</name>
    <dbReference type="NCBI Taxonomy" id="521012"/>
    <lineage>
        <taxon>Bacteria</taxon>
        <taxon>Pseudomonadati</taxon>
        <taxon>Pseudomonadota</taxon>
        <taxon>Gammaproteobacteria</taxon>
        <taxon>Alteromonadales</taxon>
        <taxon>Alteromonadaceae</taxon>
        <taxon>Glaciecola</taxon>
    </lineage>
</organism>
<keyword evidence="3" id="KW-0812">Transmembrane</keyword>
<dbReference type="Pfam" id="PF07495">
    <property type="entry name" value="Y_Y_Y"/>
    <property type="match status" value="1"/>
</dbReference>
<dbReference type="Gene3D" id="2.130.10.10">
    <property type="entry name" value="YVTN repeat-like/Quinoprotein amine dehydrogenase"/>
    <property type="match status" value="2"/>
</dbReference>
<gene>
    <name evidence="5" type="ORF">ACFO4O_12600</name>
</gene>
<dbReference type="Gene3D" id="3.30.70.270">
    <property type="match status" value="1"/>
</dbReference>
<keyword evidence="3" id="KW-0472">Membrane</keyword>
<evidence type="ECO:0000313" key="5">
    <source>
        <dbReference type="EMBL" id="MFC4701005.1"/>
    </source>
</evidence>